<gene>
    <name evidence="3" type="ORF">ACFQ5M_00985</name>
</gene>
<dbReference type="InterPro" id="IPR011010">
    <property type="entry name" value="DNA_brk_join_enz"/>
</dbReference>
<dbReference type="PANTHER" id="PTHR30349">
    <property type="entry name" value="PHAGE INTEGRASE-RELATED"/>
    <property type="match status" value="1"/>
</dbReference>
<evidence type="ECO:0000256" key="1">
    <source>
        <dbReference type="ARBA" id="ARBA00023172"/>
    </source>
</evidence>
<protein>
    <submittedName>
        <fullName evidence="3">Tyrosine-type recombinase/integrase</fullName>
    </submittedName>
</protein>
<evidence type="ECO:0000313" key="4">
    <source>
        <dbReference type="Proteomes" id="UP001597267"/>
    </source>
</evidence>
<dbReference type="Proteomes" id="UP001597267">
    <property type="component" value="Unassembled WGS sequence"/>
</dbReference>
<comment type="caution">
    <text evidence="3">The sequence shown here is derived from an EMBL/GenBank/DDBJ whole genome shotgun (WGS) entry which is preliminary data.</text>
</comment>
<dbReference type="PANTHER" id="PTHR30349:SF82">
    <property type="entry name" value="INTEGRASE_RECOMBINASE YOEC-RELATED"/>
    <property type="match status" value="1"/>
</dbReference>
<reference evidence="4" key="1">
    <citation type="journal article" date="2019" name="Int. J. Syst. Evol. Microbiol.">
        <title>The Global Catalogue of Microorganisms (GCM) 10K type strain sequencing project: providing services to taxonomists for standard genome sequencing and annotation.</title>
        <authorList>
            <consortium name="The Broad Institute Genomics Platform"/>
            <consortium name="The Broad Institute Genome Sequencing Center for Infectious Disease"/>
            <person name="Wu L."/>
            <person name="Ma J."/>
        </authorList>
    </citation>
    <scope>NUCLEOTIDE SEQUENCE [LARGE SCALE GENOMIC DNA]</scope>
    <source>
        <strain evidence="4">CCM 8896</strain>
    </source>
</reference>
<dbReference type="Gene3D" id="1.10.443.10">
    <property type="entry name" value="Intergrase catalytic core"/>
    <property type="match status" value="1"/>
</dbReference>
<evidence type="ECO:0000259" key="2">
    <source>
        <dbReference type="PROSITE" id="PS51898"/>
    </source>
</evidence>
<sequence length="195" mass="22915">MSQPHNTNKGERLNVQPIRKKSDIEIARFLLSKNKHGQRDVLLFLMGINTGLRASDLVVRTVGEFRNTKHPVIVEQKTHKKRTLNVSNLSDLIDDFIKDKQDNDYLFQSNKFKNYHIKVNGVYQIMQKLGRQMDRDDFGTHTMRKTFGYHYYRQTHDIATLMTIFNHSSQQITKRYIGITEDEINESLDKFKLGL</sequence>
<keyword evidence="4" id="KW-1185">Reference proteome</keyword>
<dbReference type="Pfam" id="PF00589">
    <property type="entry name" value="Phage_integrase"/>
    <property type="match status" value="1"/>
</dbReference>
<proteinExistence type="predicted"/>
<organism evidence="3 4">
    <name type="scientific">Agrilactobacillus yilanensis</name>
    <dbReference type="NCBI Taxonomy" id="2485997"/>
    <lineage>
        <taxon>Bacteria</taxon>
        <taxon>Bacillati</taxon>
        <taxon>Bacillota</taxon>
        <taxon>Bacilli</taxon>
        <taxon>Lactobacillales</taxon>
        <taxon>Lactobacillaceae</taxon>
        <taxon>Agrilactobacillus</taxon>
    </lineage>
</organism>
<name>A0ABW4J2R2_9LACO</name>
<keyword evidence="1" id="KW-0233">DNA recombination</keyword>
<evidence type="ECO:0000313" key="3">
    <source>
        <dbReference type="EMBL" id="MFD1670662.1"/>
    </source>
</evidence>
<dbReference type="SUPFAM" id="SSF56349">
    <property type="entry name" value="DNA breaking-rejoining enzymes"/>
    <property type="match status" value="1"/>
</dbReference>
<dbReference type="InterPro" id="IPR050090">
    <property type="entry name" value="Tyrosine_recombinase_XerCD"/>
</dbReference>
<feature type="domain" description="Tyr recombinase" evidence="2">
    <location>
        <begin position="15"/>
        <end position="189"/>
    </location>
</feature>
<dbReference type="PROSITE" id="PS51898">
    <property type="entry name" value="TYR_RECOMBINASE"/>
    <property type="match status" value="1"/>
</dbReference>
<dbReference type="EMBL" id="JBHTOP010000002">
    <property type="protein sequence ID" value="MFD1670662.1"/>
    <property type="molecule type" value="Genomic_DNA"/>
</dbReference>
<dbReference type="InterPro" id="IPR013762">
    <property type="entry name" value="Integrase-like_cat_sf"/>
</dbReference>
<dbReference type="InterPro" id="IPR002104">
    <property type="entry name" value="Integrase_catalytic"/>
</dbReference>
<dbReference type="RefSeq" id="WP_125712444.1">
    <property type="nucleotide sequence ID" value="NZ_JBHTOP010000002.1"/>
</dbReference>
<accession>A0ABW4J2R2</accession>